<organism evidence="7 8">
    <name type="scientific">Haliangium ochraceum (strain DSM 14365 / JCM 11303 / SMP-2)</name>
    <dbReference type="NCBI Taxonomy" id="502025"/>
    <lineage>
        <taxon>Bacteria</taxon>
        <taxon>Pseudomonadati</taxon>
        <taxon>Myxococcota</taxon>
        <taxon>Polyangia</taxon>
        <taxon>Haliangiales</taxon>
        <taxon>Kofleriaceae</taxon>
        <taxon>Haliangium</taxon>
    </lineage>
</organism>
<sequence length="419" mass="45222">MSGTISDKVIAAHAVSVSAAAADDQFTRVRVDAVLGHDATISLLMDEFLARGLTIWDPRKVLFTNDHFSPPANIERANISRSFLAFSRAQEVGHLAVDQGICHQLLVENPLCQPGSLIVGADSHTIMAGALGACATGMGSTDILFALATGTTWMRRPESIRIELRGALPAACSGRDIILELLRLLGEGGAQYRSVEFHDRCTTPLTQDTRFAIANMAVEAGAKFGVFQPDDVTVAYCAKRDGRPPERLVYADADARYERVIEFDVSQLTPRVARPWSPANVVALSELPDTPITFAFLGSCSSGRIEDLREAADELRGRQVHPSVRFVVIPGSRDVLRQALREGLVTELTDAGALFNQPSCGPCGGIDKGVLARSDVCVSTSNRNFRGRMGHWDSRTYLASARTVARAALRGKLSGDLYA</sequence>
<evidence type="ECO:0000256" key="2">
    <source>
        <dbReference type="ARBA" id="ARBA00022723"/>
    </source>
</evidence>
<keyword evidence="8" id="KW-1185">Reference proteome</keyword>
<dbReference type="GO" id="GO:0046872">
    <property type="term" value="F:metal ion binding"/>
    <property type="evidence" value="ECO:0007669"/>
    <property type="project" value="UniProtKB-KW"/>
</dbReference>
<reference evidence="7 8" key="1">
    <citation type="journal article" date="2010" name="Stand. Genomic Sci.">
        <title>Complete genome sequence of Haliangium ochraceum type strain (SMP-2).</title>
        <authorList>
            <consortium name="US DOE Joint Genome Institute (JGI-PGF)"/>
            <person name="Ivanova N."/>
            <person name="Daum C."/>
            <person name="Lang E."/>
            <person name="Abt B."/>
            <person name="Kopitz M."/>
            <person name="Saunders E."/>
            <person name="Lapidus A."/>
            <person name="Lucas S."/>
            <person name="Glavina Del Rio T."/>
            <person name="Nolan M."/>
            <person name="Tice H."/>
            <person name="Copeland A."/>
            <person name="Cheng J.F."/>
            <person name="Chen F."/>
            <person name="Bruce D."/>
            <person name="Goodwin L."/>
            <person name="Pitluck S."/>
            <person name="Mavromatis K."/>
            <person name="Pati A."/>
            <person name="Mikhailova N."/>
            <person name="Chen A."/>
            <person name="Palaniappan K."/>
            <person name="Land M."/>
            <person name="Hauser L."/>
            <person name="Chang Y.J."/>
            <person name="Jeffries C.D."/>
            <person name="Detter J.C."/>
            <person name="Brettin T."/>
            <person name="Rohde M."/>
            <person name="Goker M."/>
            <person name="Bristow J."/>
            <person name="Markowitz V."/>
            <person name="Eisen J.A."/>
            <person name="Hugenholtz P."/>
            <person name="Kyrpides N.C."/>
            <person name="Klenk H.P."/>
        </authorList>
    </citation>
    <scope>NUCLEOTIDE SEQUENCE [LARGE SCALE GENOMIC DNA]</scope>
    <source>
        <strain evidence="8">DSM 14365 / CIP 107738 / JCM 11303 / AJ 13395 / SMP-2</strain>
    </source>
</reference>
<dbReference type="GO" id="GO:0009098">
    <property type="term" value="P:L-leucine biosynthetic process"/>
    <property type="evidence" value="ECO:0007669"/>
    <property type="project" value="InterPro"/>
</dbReference>
<dbReference type="PRINTS" id="PR00415">
    <property type="entry name" value="ACONITASE"/>
</dbReference>
<keyword evidence="3" id="KW-0408">Iron</keyword>
<dbReference type="PANTHER" id="PTHR43822">
    <property type="entry name" value="HOMOACONITASE, MITOCHONDRIAL-RELATED"/>
    <property type="match status" value="1"/>
</dbReference>
<dbReference type="RefSeq" id="WP_012829572.1">
    <property type="nucleotide sequence ID" value="NC_013440.1"/>
</dbReference>
<name>D0LNR9_HALO1</name>
<evidence type="ECO:0000313" key="7">
    <source>
        <dbReference type="EMBL" id="ACY16974.1"/>
    </source>
</evidence>
<gene>
    <name evidence="7" type="ordered locus">Hoch_4481</name>
</gene>
<dbReference type="GO" id="GO:0051539">
    <property type="term" value="F:4 iron, 4 sulfur cluster binding"/>
    <property type="evidence" value="ECO:0007669"/>
    <property type="project" value="UniProtKB-KW"/>
</dbReference>
<proteinExistence type="predicted"/>
<dbReference type="InterPro" id="IPR006251">
    <property type="entry name" value="Homoacnase/IPMdehydase_lsu"/>
</dbReference>
<dbReference type="NCBIfam" id="TIGR02086">
    <property type="entry name" value="IPMI_arch"/>
    <property type="match status" value="1"/>
</dbReference>
<dbReference type="Gene3D" id="3.30.499.10">
    <property type="entry name" value="Aconitase, domain 3"/>
    <property type="match status" value="2"/>
</dbReference>
<dbReference type="InterPro" id="IPR050067">
    <property type="entry name" value="IPM_dehydratase_rel_enz"/>
</dbReference>
<keyword evidence="2" id="KW-0479">Metal-binding</keyword>
<dbReference type="InterPro" id="IPR036008">
    <property type="entry name" value="Aconitase_4Fe-4S_dom"/>
</dbReference>
<feature type="domain" description="Aconitase/3-isopropylmalate dehydratase large subunit alpha/beta/alpha" evidence="6">
    <location>
        <begin position="7"/>
        <end position="287"/>
    </location>
</feature>
<evidence type="ECO:0000313" key="8">
    <source>
        <dbReference type="Proteomes" id="UP000001880"/>
    </source>
</evidence>
<accession>D0LNR9</accession>
<dbReference type="Proteomes" id="UP000001880">
    <property type="component" value="Chromosome"/>
</dbReference>
<keyword evidence="5" id="KW-0456">Lyase</keyword>
<dbReference type="AlphaFoldDB" id="D0LNR9"/>
<protein>
    <submittedName>
        <fullName evidence="7">3-isopropylmalate dehydratase</fullName>
    </submittedName>
</protein>
<dbReference type="eggNOG" id="COG0065">
    <property type="taxonomic scope" value="Bacteria"/>
</dbReference>
<dbReference type="HOGENOM" id="CLU_006714_3_4_7"/>
<evidence type="ECO:0000259" key="6">
    <source>
        <dbReference type="Pfam" id="PF00330"/>
    </source>
</evidence>
<dbReference type="KEGG" id="hoh:Hoch_4481"/>
<evidence type="ECO:0000256" key="3">
    <source>
        <dbReference type="ARBA" id="ARBA00023004"/>
    </source>
</evidence>
<dbReference type="STRING" id="502025.Hoch_4481"/>
<evidence type="ECO:0000256" key="4">
    <source>
        <dbReference type="ARBA" id="ARBA00023014"/>
    </source>
</evidence>
<keyword evidence="1" id="KW-0004">4Fe-4S</keyword>
<dbReference type="InterPro" id="IPR015931">
    <property type="entry name" value="Acnase/IPM_dHydase_lsu_aba_1/3"/>
</dbReference>
<keyword evidence="4" id="KW-0411">Iron-sulfur</keyword>
<dbReference type="NCBIfam" id="TIGR01343">
    <property type="entry name" value="hacA_fam"/>
    <property type="match status" value="1"/>
</dbReference>
<dbReference type="NCBIfam" id="NF001614">
    <property type="entry name" value="PRK00402.1"/>
    <property type="match status" value="1"/>
</dbReference>
<dbReference type="GO" id="GO:0003861">
    <property type="term" value="F:3-isopropylmalate dehydratase activity"/>
    <property type="evidence" value="ECO:0007669"/>
    <property type="project" value="InterPro"/>
</dbReference>
<dbReference type="SUPFAM" id="SSF53732">
    <property type="entry name" value="Aconitase iron-sulfur domain"/>
    <property type="match status" value="1"/>
</dbReference>
<dbReference type="InterPro" id="IPR011826">
    <property type="entry name" value="HAcnase/IPMdehydase_lsu_prok"/>
</dbReference>
<dbReference type="EMBL" id="CP001804">
    <property type="protein sequence ID" value="ACY16974.1"/>
    <property type="molecule type" value="Genomic_DNA"/>
</dbReference>
<dbReference type="InterPro" id="IPR001030">
    <property type="entry name" value="Acoase/IPM_deHydtase_lsu_aba"/>
</dbReference>
<evidence type="ECO:0000256" key="1">
    <source>
        <dbReference type="ARBA" id="ARBA00022485"/>
    </source>
</evidence>
<dbReference type="PANTHER" id="PTHR43822:SF2">
    <property type="entry name" value="HOMOACONITASE, MITOCHONDRIAL"/>
    <property type="match status" value="1"/>
</dbReference>
<evidence type="ECO:0000256" key="5">
    <source>
        <dbReference type="ARBA" id="ARBA00023239"/>
    </source>
</evidence>
<dbReference type="Pfam" id="PF00330">
    <property type="entry name" value="Aconitase"/>
    <property type="match status" value="1"/>
</dbReference>